<dbReference type="Proteomes" id="UP000002630">
    <property type="component" value="Linkage Group LG13"/>
</dbReference>
<name>D7FK05_ECTSI</name>
<dbReference type="EMBL" id="FN649738">
    <property type="protein sequence ID" value="CBJ49094.1"/>
    <property type="molecule type" value="Genomic_DNA"/>
</dbReference>
<reference evidence="1 2" key="1">
    <citation type="journal article" date="2010" name="Nature">
        <title>The Ectocarpus genome and the independent evolution of multicellularity in brown algae.</title>
        <authorList>
            <person name="Cock J.M."/>
            <person name="Sterck L."/>
            <person name="Rouze P."/>
            <person name="Scornet D."/>
            <person name="Allen A.E."/>
            <person name="Amoutzias G."/>
            <person name="Anthouard V."/>
            <person name="Artiguenave F."/>
            <person name="Aury J.M."/>
            <person name="Badger J.H."/>
            <person name="Beszteri B."/>
            <person name="Billiau K."/>
            <person name="Bonnet E."/>
            <person name="Bothwell J.H."/>
            <person name="Bowler C."/>
            <person name="Boyen C."/>
            <person name="Brownlee C."/>
            <person name="Carrano C.J."/>
            <person name="Charrier B."/>
            <person name="Cho G.Y."/>
            <person name="Coelho S.M."/>
            <person name="Collen J."/>
            <person name="Corre E."/>
            <person name="Da Silva C."/>
            <person name="Delage L."/>
            <person name="Delaroque N."/>
            <person name="Dittami S.M."/>
            <person name="Doulbeau S."/>
            <person name="Elias M."/>
            <person name="Farnham G."/>
            <person name="Gachon C.M."/>
            <person name="Gschloessl B."/>
            <person name="Heesch S."/>
            <person name="Jabbari K."/>
            <person name="Jubin C."/>
            <person name="Kawai H."/>
            <person name="Kimura K."/>
            <person name="Kloareg B."/>
            <person name="Kupper F.C."/>
            <person name="Lang D."/>
            <person name="Le Bail A."/>
            <person name="Leblanc C."/>
            <person name="Lerouge P."/>
            <person name="Lohr M."/>
            <person name="Lopez P.J."/>
            <person name="Martens C."/>
            <person name="Maumus F."/>
            <person name="Michel G."/>
            <person name="Miranda-Saavedra D."/>
            <person name="Morales J."/>
            <person name="Moreau H."/>
            <person name="Motomura T."/>
            <person name="Nagasato C."/>
            <person name="Napoli C.A."/>
            <person name="Nelson D.R."/>
            <person name="Nyvall-Collen P."/>
            <person name="Peters A.F."/>
            <person name="Pommier C."/>
            <person name="Potin P."/>
            <person name="Poulain J."/>
            <person name="Quesneville H."/>
            <person name="Read B."/>
            <person name="Rensing S.A."/>
            <person name="Ritter A."/>
            <person name="Rousvoal S."/>
            <person name="Samanta M."/>
            <person name="Samson G."/>
            <person name="Schroeder D.C."/>
            <person name="Segurens B."/>
            <person name="Strittmatter M."/>
            <person name="Tonon T."/>
            <person name="Tregear J.W."/>
            <person name="Valentin K."/>
            <person name="von Dassow P."/>
            <person name="Yamagishi T."/>
            <person name="Van de Peer Y."/>
            <person name="Wincker P."/>
        </authorList>
    </citation>
    <scope>NUCLEOTIDE SEQUENCE [LARGE SCALE GENOMIC DNA]</scope>
    <source>
        <strain evidence="2">Ec32 / CCAP1310/4</strain>
    </source>
</reference>
<accession>D7FK05</accession>
<gene>
    <name evidence="1" type="ORF">Esi_0139_0033</name>
</gene>
<evidence type="ECO:0000313" key="2">
    <source>
        <dbReference type="Proteomes" id="UP000002630"/>
    </source>
</evidence>
<evidence type="ECO:0000313" key="1">
    <source>
        <dbReference type="EMBL" id="CBJ49094.1"/>
    </source>
</evidence>
<proteinExistence type="predicted"/>
<dbReference type="AlphaFoldDB" id="D7FK05"/>
<keyword evidence="2" id="KW-1185">Reference proteome</keyword>
<protein>
    <submittedName>
        <fullName evidence="1">Uncharacterized protein</fullName>
    </submittedName>
</protein>
<sequence length="31" mass="3905">MEQVKMELWEFSAMPLRKRFRIQSLLRLYCT</sequence>
<organism evidence="1 2">
    <name type="scientific">Ectocarpus siliculosus</name>
    <name type="common">Brown alga</name>
    <name type="synonym">Conferva siliculosa</name>
    <dbReference type="NCBI Taxonomy" id="2880"/>
    <lineage>
        <taxon>Eukaryota</taxon>
        <taxon>Sar</taxon>
        <taxon>Stramenopiles</taxon>
        <taxon>Ochrophyta</taxon>
        <taxon>PX clade</taxon>
        <taxon>Phaeophyceae</taxon>
        <taxon>Ectocarpales</taxon>
        <taxon>Ectocarpaceae</taxon>
        <taxon>Ectocarpus</taxon>
    </lineage>
</organism>
<dbReference type="InParanoid" id="D7FK05"/>
<dbReference type="EMBL" id="FN647992">
    <property type="protein sequence ID" value="CBJ49094.1"/>
    <property type="molecule type" value="Genomic_DNA"/>
</dbReference>